<gene>
    <name evidence="2" type="primary">soxZ</name>
    <name evidence="2" type="ORF">WPS_14500</name>
</gene>
<dbReference type="InterPro" id="IPR013783">
    <property type="entry name" value="Ig-like_fold"/>
</dbReference>
<reference evidence="2 3" key="1">
    <citation type="journal article" date="2022" name="ISME Commun">
        <title>Vulcanimicrobium alpinus gen. nov. sp. nov., the first cultivated representative of the candidate phylum 'Eremiobacterota', is a metabolically versatile aerobic anoxygenic phototroph.</title>
        <authorList>
            <person name="Yabe S."/>
            <person name="Muto K."/>
            <person name="Abe K."/>
            <person name="Yokota A."/>
            <person name="Staudigel H."/>
            <person name="Tebo B.M."/>
        </authorList>
    </citation>
    <scope>NUCLEOTIDE SEQUENCE [LARGE SCALE GENOMIC DNA]</scope>
    <source>
        <strain evidence="2 3">WC8-2</strain>
    </source>
</reference>
<accession>A0AAN1XWA6</accession>
<dbReference type="Proteomes" id="UP001317532">
    <property type="component" value="Chromosome"/>
</dbReference>
<dbReference type="InterPro" id="IPR030995">
    <property type="entry name" value="SoxZ"/>
</dbReference>
<dbReference type="NCBIfam" id="TIGR04490">
    <property type="entry name" value="SoxZ_true"/>
    <property type="match status" value="1"/>
</dbReference>
<evidence type="ECO:0000313" key="3">
    <source>
        <dbReference type="Proteomes" id="UP001317532"/>
    </source>
</evidence>
<dbReference type="KEGG" id="vab:WPS_14500"/>
<evidence type="ECO:0000313" key="2">
    <source>
        <dbReference type="EMBL" id="BDE06174.1"/>
    </source>
</evidence>
<name>A0AAN1XWA6_UNVUL</name>
<evidence type="ECO:0000259" key="1">
    <source>
        <dbReference type="Pfam" id="PF08770"/>
    </source>
</evidence>
<sequence>MASNVESRLRVPTTAKKGDIIDIKTLISHPMVSGQAKDAAGKIIPRDIINTFTCTFNGKQVFAMKLEPAISANPFISFPVKMTQDGTFDFQWVDDNGQVYKDSAKVTVT</sequence>
<dbReference type="InterPro" id="IPR014880">
    <property type="entry name" value="SoxZ_dom"/>
</dbReference>
<dbReference type="SUPFAM" id="SSF81296">
    <property type="entry name" value="E set domains"/>
    <property type="match status" value="1"/>
</dbReference>
<keyword evidence="3" id="KW-1185">Reference proteome</keyword>
<dbReference type="AlphaFoldDB" id="A0AAN1XWA6"/>
<organism evidence="2 3">
    <name type="scientific">Vulcanimicrobium alpinum</name>
    <dbReference type="NCBI Taxonomy" id="3016050"/>
    <lineage>
        <taxon>Bacteria</taxon>
        <taxon>Bacillati</taxon>
        <taxon>Vulcanimicrobiota</taxon>
        <taxon>Vulcanimicrobiia</taxon>
        <taxon>Vulcanimicrobiales</taxon>
        <taxon>Vulcanimicrobiaceae</taxon>
        <taxon>Vulcanimicrobium</taxon>
    </lineage>
</organism>
<dbReference type="EMBL" id="AP025523">
    <property type="protein sequence ID" value="BDE06174.1"/>
    <property type="molecule type" value="Genomic_DNA"/>
</dbReference>
<dbReference type="InterPro" id="IPR014756">
    <property type="entry name" value="Ig_E-set"/>
</dbReference>
<dbReference type="Gene3D" id="2.60.40.10">
    <property type="entry name" value="Immunoglobulins"/>
    <property type="match status" value="1"/>
</dbReference>
<proteinExistence type="predicted"/>
<protein>
    <submittedName>
        <fullName evidence="2">Thiosulfate oxidation carrier complex protein SoxZ</fullName>
    </submittedName>
</protein>
<feature type="domain" description="Sulphur oxidation protein SoxZ" evidence="1">
    <location>
        <begin position="12"/>
        <end position="104"/>
    </location>
</feature>
<dbReference type="Pfam" id="PF08770">
    <property type="entry name" value="SoxZ"/>
    <property type="match status" value="1"/>
</dbReference>